<dbReference type="InterPro" id="IPR015943">
    <property type="entry name" value="WD40/YVTN_repeat-like_dom_sf"/>
</dbReference>
<organism evidence="1 2">
    <name type="scientific">Capnocytophaga granulosa</name>
    <dbReference type="NCBI Taxonomy" id="45242"/>
    <lineage>
        <taxon>Bacteria</taxon>
        <taxon>Pseudomonadati</taxon>
        <taxon>Bacteroidota</taxon>
        <taxon>Flavobacteriia</taxon>
        <taxon>Flavobacteriales</taxon>
        <taxon>Flavobacteriaceae</taxon>
        <taxon>Capnocytophaga</taxon>
    </lineage>
</organism>
<protein>
    <recommendedName>
        <fullName evidence="3">LVIVD repeat-containing protein</fullName>
    </recommendedName>
</protein>
<gene>
    <name evidence="1" type="ORF">SAMN05444420_101439</name>
</gene>
<evidence type="ECO:0008006" key="3">
    <source>
        <dbReference type="Google" id="ProtNLM"/>
    </source>
</evidence>
<dbReference type="OrthoDB" id="1404180at2"/>
<proteinExistence type="predicted"/>
<accession>A0A1H2REW8</accession>
<evidence type="ECO:0000313" key="2">
    <source>
        <dbReference type="Proteomes" id="UP000182771"/>
    </source>
</evidence>
<dbReference type="InterPro" id="IPR011045">
    <property type="entry name" value="N2O_reductase_N"/>
</dbReference>
<comment type="caution">
    <text evidence="1">The sequence shown here is derived from an EMBL/GenBank/DDBJ whole genome shotgun (WGS) entry which is preliminary data.</text>
</comment>
<reference evidence="1 2" key="1">
    <citation type="submission" date="2016-10" db="EMBL/GenBank/DDBJ databases">
        <authorList>
            <person name="Varghese N."/>
            <person name="Submissions S."/>
        </authorList>
    </citation>
    <scope>NUCLEOTIDE SEQUENCE [LARGE SCALE GENOMIC DNA]</scope>
    <source>
        <strain evidence="1 2">DSM 11449</strain>
    </source>
</reference>
<dbReference type="Gene3D" id="2.130.10.10">
    <property type="entry name" value="YVTN repeat-like/Quinoprotein amine dehydrogenase"/>
    <property type="match status" value="1"/>
</dbReference>
<dbReference type="PROSITE" id="PS51257">
    <property type="entry name" value="PROKAR_LIPOPROTEIN"/>
    <property type="match status" value="1"/>
</dbReference>
<dbReference type="AlphaFoldDB" id="A0A1H2REW8"/>
<dbReference type="EMBL" id="FNND01000001">
    <property type="protein sequence ID" value="SDW17758.1"/>
    <property type="molecule type" value="Genomic_DNA"/>
</dbReference>
<dbReference type="SUPFAM" id="SSF82171">
    <property type="entry name" value="DPP6 N-terminal domain-like"/>
    <property type="match status" value="1"/>
</dbReference>
<dbReference type="SUPFAM" id="SSF50974">
    <property type="entry name" value="Nitrous oxide reductase, N-terminal domain"/>
    <property type="match status" value="1"/>
</dbReference>
<sequence length="408" mass="44344">MYSKIFLTLCACAVLSTACKKDDEPTPTPTPEGKEYTGDFLLETTVKNPDGMSGSSYVQVFQKLSGTITNDNAEQLEFASCVQVIGKDVYIFDLMKGTNVTHWVYDPAAKKLNKGASLPTPVGSFVGHLEKVSDTKAYMPLYTQGVVWIINPQTMKKTGEIALQEYAHGDNSADPAMGFVRDGKYYLSLNQIDPNASAPYADYLQSDVAIIDVQTDKVEKIASEKTSGLIYPTRSMAPHSGMMFTNEAGDLYIATSGYFGFNPANTKCGFLCIPKGATEFDTNRSWDISTTPIEGYEHKAATVINTQYIGNNKVAAYVGIRELNEQNPYIAKNVMAVIIDLSAKTIKKIDGIPFSDGHSIAIGKLENKAVFAAFGTDKAGLFTFDPTTGAVQQVLSTVGNPAYFHAFE</sequence>
<dbReference type="Proteomes" id="UP000182771">
    <property type="component" value="Unassembled WGS sequence"/>
</dbReference>
<keyword evidence="2" id="KW-1185">Reference proteome</keyword>
<dbReference type="GeneID" id="85017697"/>
<name>A0A1H2REW8_9FLAO</name>
<dbReference type="RefSeq" id="WP_016419712.1">
    <property type="nucleotide sequence ID" value="NZ_FNND01000001.1"/>
</dbReference>
<evidence type="ECO:0000313" key="1">
    <source>
        <dbReference type="EMBL" id="SDW17758.1"/>
    </source>
</evidence>